<dbReference type="InterPro" id="IPR006357">
    <property type="entry name" value="HAD-SF_hydro_IIA"/>
</dbReference>
<protein>
    <submittedName>
        <fullName evidence="1">HAD hydrolase-like protein</fullName>
    </submittedName>
</protein>
<gene>
    <name evidence="1" type="ORF">N7Z68_16170</name>
</gene>
<dbReference type="Pfam" id="PF13242">
    <property type="entry name" value="Hydrolase_like"/>
    <property type="match status" value="1"/>
</dbReference>
<dbReference type="Pfam" id="PF13344">
    <property type="entry name" value="Hydrolase_6"/>
    <property type="match status" value="1"/>
</dbReference>
<dbReference type="EMBL" id="JAOTPO010000012">
    <property type="protein sequence ID" value="MDE5414897.1"/>
    <property type="molecule type" value="Genomic_DNA"/>
</dbReference>
<evidence type="ECO:0000313" key="2">
    <source>
        <dbReference type="Proteomes" id="UP001148125"/>
    </source>
</evidence>
<proteinExistence type="predicted"/>
<evidence type="ECO:0000313" key="1">
    <source>
        <dbReference type="EMBL" id="MDE5414897.1"/>
    </source>
</evidence>
<reference evidence="1" key="1">
    <citation type="submission" date="2024-05" db="EMBL/GenBank/DDBJ databases">
        <title>Alkalihalobacillus sp. strain MEB203 novel alkaliphilic bacterium from Lonar Lake, India.</title>
        <authorList>
            <person name="Joshi A."/>
            <person name="Thite S."/>
            <person name="Mengade P."/>
        </authorList>
    </citation>
    <scope>NUCLEOTIDE SEQUENCE</scope>
    <source>
        <strain evidence="1">MEB 203</strain>
    </source>
</reference>
<organism evidence="1 2">
    <name type="scientific">Alkalihalobacterium chitinilyticum</name>
    <dbReference type="NCBI Taxonomy" id="2980103"/>
    <lineage>
        <taxon>Bacteria</taxon>
        <taxon>Bacillati</taxon>
        <taxon>Bacillota</taxon>
        <taxon>Bacilli</taxon>
        <taxon>Bacillales</taxon>
        <taxon>Bacillaceae</taxon>
        <taxon>Alkalihalobacterium</taxon>
    </lineage>
</organism>
<keyword evidence="2" id="KW-1185">Reference proteome</keyword>
<dbReference type="SUPFAM" id="SSF56784">
    <property type="entry name" value="HAD-like"/>
    <property type="match status" value="1"/>
</dbReference>
<dbReference type="InterPro" id="IPR023214">
    <property type="entry name" value="HAD_sf"/>
</dbReference>
<accession>A0ABT5VJJ8</accession>
<sequence>MKEYKTFFFHLDSMIVTGNLTFPYISEVIKLLKQQSKKVYFFTNQLDCSTTIKKELELIGIKTALNQIITPMHAIQDYFSDRSKIVSLFIAGSDLIKDEMRKKGSHILASAGEKTKGEVYVILSLTSTLEIQELQDAFSLLQRGAKLILLNPDLNGPNQNKMESGSIARVFIGEQPINRLKINVTGKPSIWMQQVLLKKIHNQSGHAVMVSHSLASNVAIGQALGMDTILITDGQTQEEVINIKQKPTYTFTNLEELTNELKGKQMVQDQ</sequence>
<dbReference type="Proteomes" id="UP001148125">
    <property type="component" value="Unassembled WGS sequence"/>
</dbReference>
<dbReference type="InterPro" id="IPR036412">
    <property type="entry name" value="HAD-like_sf"/>
</dbReference>
<dbReference type="Gene3D" id="3.40.50.1000">
    <property type="entry name" value="HAD superfamily/HAD-like"/>
    <property type="match status" value="2"/>
</dbReference>
<comment type="caution">
    <text evidence="1">The sequence shown here is derived from an EMBL/GenBank/DDBJ whole genome shotgun (WGS) entry which is preliminary data.</text>
</comment>
<dbReference type="PANTHER" id="PTHR19288:SF46">
    <property type="entry name" value="HALOACID DEHALOGENASE-LIKE HYDROLASE DOMAIN-CONTAINING PROTEIN 2"/>
    <property type="match status" value="1"/>
</dbReference>
<name>A0ABT5VJJ8_9BACI</name>
<dbReference type="RefSeq" id="WP_275119507.1">
    <property type="nucleotide sequence ID" value="NZ_JAOTPO010000012.1"/>
</dbReference>
<dbReference type="PANTHER" id="PTHR19288">
    <property type="entry name" value="4-NITROPHENYLPHOSPHATASE-RELATED"/>
    <property type="match status" value="1"/>
</dbReference>